<evidence type="ECO:0000256" key="1">
    <source>
        <dbReference type="ARBA" id="ARBA00011083"/>
    </source>
</evidence>
<dbReference type="Gene3D" id="3.40.50.880">
    <property type="match status" value="1"/>
</dbReference>
<dbReference type="EC" id="3.5.1.94" evidence="5"/>
<comment type="pathway">
    <text evidence="4">Amine and polyamine degradation; putrescine degradation; 4-aminobutanoate from putrescine: step 4/4.</text>
</comment>
<dbReference type="PROSITE" id="PS51273">
    <property type="entry name" value="GATASE_TYPE_1"/>
    <property type="match status" value="1"/>
</dbReference>
<keyword evidence="7" id="KW-1185">Reference proteome</keyword>
<dbReference type="AlphaFoldDB" id="A0A1W1I3E5"/>
<dbReference type="RefSeq" id="WP_080886013.1">
    <property type="nucleotide sequence ID" value="NZ_LT828648.1"/>
</dbReference>
<dbReference type="SUPFAM" id="SSF52317">
    <property type="entry name" value="Class I glutamine amidotransferase-like"/>
    <property type="match status" value="1"/>
</dbReference>
<dbReference type="STRING" id="1325564.NSJP_1323"/>
<evidence type="ECO:0000256" key="3">
    <source>
        <dbReference type="ARBA" id="ARBA00055068"/>
    </source>
</evidence>
<dbReference type="GO" id="GO:0006598">
    <property type="term" value="P:polyamine catabolic process"/>
    <property type="evidence" value="ECO:0007669"/>
    <property type="project" value="TreeGrafter"/>
</dbReference>
<dbReference type="InterPro" id="IPR044668">
    <property type="entry name" value="PuuD-like"/>
</dbReference>
<evidence type="ECO:0000313" key="6">
    <source>
        <dbReference type="EMBL" id="SLM47495.1"/>
    </source>
</evidence>
<protein>
    <recommendedName>
        <fullName evidence="5">gamma-glutamyl-gamma-aminobutyrate hydrolase</fullName>
        <ecNumber evidence="5">3.5.1.94</ecNumber>
    </recommendedName>
</protein>
<evidence type="ECO:0000256" key="2">
    <source>
        <dbReference type="ARBA" id="ARBA00052718"/>
    </source>
</evidence>
<keyword evidence="6" id="KW-0378">Hydrolase</keyword>
<evidence type="ECO:0000256" key="5">
    <source>
        <dbReference type="ARBA" id="ARBA00066788"/>
    </source>
</evidence>
<name>A0A1W1I3E5_9BACT</name>
<dbReference type="KEGG" id="nja:NSJP_1323"/>
<sequence length="248" mass="27798">MKPFIGVTPDFNAGDRKEWGGKEPTYFLRARYVRAIEELGGIPIVLPLASDREARRRLFTNIHGLLLTGSGPDLPPNLYGERQQYPFALVSQRRSTFELQMVQMAQAADLPVLGICGGMQAMNVALGGSLFQDIASQVQTTLKHRQTARATRLSHAVRITQHSLLRRILGAATVRVNSSHHQSVKDVAPSLVASAVAPDGIVEAIESRKHRFFLGVQWHPEFLFERHRPHRRLFEAFLRAAQRRPAAR</sequence>
<evidence type="ECO:0000313" key="7">
    <source>
        <dbReference type="Proteomes" id="UP000192042"/>
    </source>
</evidence>
<dbReference type="OrthoDB" id="9813383at2"/>
<dbReference type="PANTHER" id="PTHR43235">
    <property type="entry name" value="GLUTAMINE AMIDOTRANSFERASE PB2B2.05-RELATED"/>
    <property type="match status" value="1"/>
</dbReference>
<dbReference type="InterPro" id="IPR029062">
    <property type="entry name" value="Class_I_gatase-like"/>
</dbReference>
<organism evidence="6 7">
    <name type="scientific">Nitrospira japonica</name>
    <dbReference type="NCBI Taxonomy" id="1325564"/>
    <lineage>
        <taxon>Bacteria</taxon>
        <taxon>Pseudomonadati</taxon>
        <taxon>Nitrospirota</taxon>
        <taxon>Nitrospiria</taxon>
        <taxon>Nitrospirales</taxon>
        <taxon>Nitrospiraceae</taxon>
        <taxon>Nitrospira</taxon>
    </lineage>
</organism>
<dbReference type="GO" id="GO:0005829">
    <property type="term" value="C:cytosol"/>
    <property type="evidence" value="ECO:0007669"/>
    <property type="project" value="TreeGrafter"/>
</dbReference>
<dbReference type="Proteomes" id="UP000192042">
    <property type="component" value="Chromosome I"/>
</dbReference>
<dbReference type="Pfam" id="PF07722">
    <property type="entry name" value="Peptidase_C26"/>
    <property type="match status" value="1"/>
</dbReference>
<accession>A0A1W1I3E5</accession>
<comment type="similarity">
    <text evidence="1">Belongs to the peptidase C26 family.</text>
</comment>
<reference evidence="6 7" key="1">
    <citation type="submission" date="2017-03" db="EMBL/GenBank/DDBJ databases">
        <authorList>
            <person name="Afonso C.L."/>
            <person name="Miller P.J."/>
            <person name="Scott M.A."/>
            <person name="Spackman E."/>
            <person name="Goraichik I."/>
            <person name="Dimitrov K.M."/>
            <person name="Suarez D.L."/>
            <person name="Swayne D.E."/>
        </authorList>
    </citation>
    <scope>NUCLEOTIDE SEQUENCE [LARGE SCALE GENOMIC DNA]</scope>
    <source>
        <strain evidence="6">Genome sequencing of Nitrospira japonica strain NJ11</strain>
    </source>
</reference>
<comment type="catalytic activity">
    <reaction evidence="2">
        <text>4-(gamma-L-glutamylamino)butanoate + H2O = 4-aminobutanoate + L-glutamate</text>
        <dbReference type="Rhea" id="RHEA:19737"/>
        <dbReference type="ChEBI" id="CHEBI:15377"/>
        <dbReference type="ChEBI" id="CHEBI:29985"/>
        <dbReference type="ChEBI" id="CHEBI:58800"/>
        <dbReference type="ChEBI" id="CHEBI:59888"/>
        <dbReference type="EC" id="3.5.1.94"/>
    </reaction>
</comment>
<gene>
    <name evidence="6" type="ORF">NSJP_1323</name>
</gene>
<dbReference type="CDD" id="cd01745">
    <property type="entry name" value="GATase1_2"/>
    <property type="match status" value="1"/>
</dbReference>
<dbReference type="InterPro" id="IPR011697">
    <property type="entry name" value="Peptidase_C26"/>
</dbReference>
<proteinExistence type="inferred from homology"/>
<dbReference type="EMBL" id="LT828648">
    <property type="protein sequence ID" value="SLM47495.1"/>
    <property type="molecule type" value="Genomic_DNA"/>
</dbReference>
<dbReference type="PANTHER" id="PTHR43235:SF1">
    <property type="entry name" value="GLUTAMINE AMIDOTRANSFERASE PB2B2.05-RELATED"/>
    <property type="match status" value="1"/>
</dbReference>
<dbReference type="GO" id="GO:0033969">
    <property type="term" value="F:gamma-glutamyl-gamma-aminobutyrate hydrolase activity"/>
    <property type="evidence" value="ECO:0007669"/>
    <property type="project" value="UniProtKB-EC"/>
</dbReference>
<evidence type="ECO:0000256" key="4">
    <source>
        <dbReference type="ARBA" id="ARBA00060634"/>
    </source>
</evidence>
<dbReference type="FunFam" id="3.40.50.880:FF:000030">
    <property type="entry name" value="Gamma-glutamyl-gamma-aminobutyrate hydrolase PuuD"/>
    <property type="match status" value="1"/>
</dbReference>
<comment type="function">
    <text evidence="3">Involved in the breakdown of putrescine via hydrolysis of the gamma-glutamyl linkage of gamma-glutamyl-gamma-aminobutyrate.</text>
</comment>